<dbReference type="PANTHER" id="PTHR30634:SF14">
    <property type="match status" value="1"/>
</dbReference>
<evidence type="ECO:0000313" key="1">
    <source>
        <dbReference type="EMBL" id="CUR58519.1"/>
    </source>
</evidence>
<dbReference type="EMBL" id="CZKB01000007">
    <property type="protein sequence ID" value="CUR58519.1"/>
    <property type="molecule type" value="Genomic_DNA"/>
</dbReference>
<dbReference type="InterPro" id="IPR050458">
    <property type="entry name" value="LolB"/>
</dbReference>
<gene>
    <name evidence="1" type="ORF">NOCA1150022</name>
</gene>
<dbReference type="AlphaFoldDB" id="A0A2P2C954"/>
<dbReference type="InterPro" id="IPR043737">
    <property type="entry name" value="DUF5682"/>
</dbReference>
<name>A0A2P2C954_9ZZZZ</name>
<dbReference type="Pfam" id="PF18934">
    <property type="entry name" value="DUF5682"/>
    <property type="match status" value="1"/>
</dbReference>
<reference evidence="1" key="1">
    <citation type="submission" date="2015-08" db="EMBL/GenBank/DDBJ databases">
        <authorList>
            <person name="Babu N.S."/>
            <person name="Beckwith C.J."/>
            <person name="Beseler K.G."/>
            <person name="Brison A."/>
            <person name="Carone J.V."/>
            <person name="Caskin T.P."/>
            <person name="Diamond M."/>
            <person name="Durham M.E."/>
            <person name="Foxe J.M."/>
            <person name="Go M."/>
            <person name="Henderson B.A."/>
            <person name="Jones I.B."/>
            <person name="McGettigan J.A."/>
            <person name="Micheletti S.J."/>
            <person name="Nasrallah M.E."/>
            <person name="Ortiz D."/>
            <person name="Piller C.R."/>
            <person name="Privatt S.R."/>
            <person name="Schneider S.L."/>
            <person name="Sharp S."/>
            <person name="Smith T.C."/>
            <person name="Stanton J.D."/>
            <person name="Ullery H.E."/>
            <person name="Wilson R.J."/>
            <person name="Serrano M.G."/>
            <person name="Buck G."/>
            <person name="Lee V."/>
            <person name="Wang Y."/>
            <person name="Carvalho R."/>
            <person name="Voegtly L."/>
            <person name="Shi R."/>
            <person name="Duckworth R."/>
            <person name="Johnson A."/>
            <person name="Loviza R."/>
            <person name="Walstead R."/>
            <person name="Shah Z."/>
            <person name="Kiflezghi M."/>
            <person name="Wade K."/>
            <person name="Ball S.L."/>
            <person name="Bradley K.W."/>
            <person name="Asai D.J."/>
            <person name="Bowman C.A."/>
            <person name="Russell D.A."/>
            <person name="Pope W.H."/>
            <person name="Jacobs-Sera D."/>
            <person name="Hendrix R.W."/>
            <person name="Hatfull G.F."/>
        </authorList>
    </citation>
    <scope>NUCLEOTIDE SEQUENCE</scope>
</reference>
<sequence>MPVDVYGVRHHGPGSARAVRAALEEQPPDLVLIEGCPELDAIVDLIGEADMVPPVAGLVYAVEEPRQATFYPLAHFSPEWVAARWALAHGVPVRFLDLPATHAFALAKEEAAASVPDVVADDDDADGLDPDGAPPVPAARLDPIGTLAATAGYDDAERWWEDAVEQRHDSPAERFAAIREAMAAVRSADTRPDDDPDVRSNARREQWMRRVLRAEVRAAPEARIAVVCGAWHAPALVPADFPPATRDTDLITKLPRTKVAAAWTPWTAARLSYSSGYGAGVSAPGWYQHLFDHLNQNDPDPRDLATSWLVRVARTLREERLDASTASVVEAARLAETLATVRGRPSVGLSELDDAAETVLCEGSRLPLDLVHRRLVVGEDLGSVPESAPVVPLAADLARQQRSLRLKPSASAQQVDLDLRRESQLARSVLLHRLQLLGVPWGETTDAGRTTGTFKESWTLEWRPELAVDLVEAGVWGTTVAVAAAARVADRAARSADLTELAALVSACLTADLPEGVEAVLDALDARAAVQHDVPALLGTVEPLARTCRYGDVRGVDTARVRTVLGATVVRACVGLPMACASLDEDAAAEMVTAIAGAQRGLALLADPDLDAAWTEALEAVSAPDHVAGGVAGRATRILLDAGRIDTDTAAHRMGRRLSLAASAPQAAGWLDGFLAGDAVLLVHDTTLLGLVDAWVGELGEDEFEDLLPLVRRTFSGFSAPERRTIGEQLSRLGGPNGGATLVASGLDLEQARPALHAVARLVGWKVVDHDGAA</sequence>
<proteinExistence type="predicted"/>
<organism evidence="1">
    <name type="scientific">metagenome</name>
    <dbReference type="NCBI Taxonomy" id="256318"/>
    <lineage>
        <taxon>unclassified sequences</taxon>
        <taxon>metagenomes</taxon>
    </lineage>
</organism>
<dbReference type="PANTHER" id="PTHR30634">
    <property type="entry name" value="OUTER MEMBRANE LOLAB LIPOPROTEIN INSERTION APPARATUS"/>
    <property type="match status" value="1"/>
</dbReference>
<accession>A0A2P2C954</accession>
<protein>
    <submittedName>
        <fullName evidence="1">Uncharacterized protein</fullName>
    </submittedName>
</protein>